<keyword evidence="3" id="KW-1133">Transmembrane helix</keyword>
<evidence type="ECO:0000256" key="2">
    <source>
        <dbReference type="SAM" id="MobiDB-lite"/>
    </source>
</evidence>
<evidence type="ECO:0000256" key="3">
    <source>
        <dbReference type="SAM" id="Phobius"/>
    </source>
</evidence>
<dbReference type="InterPro" id="IPR002208">
    <property type="entry name" value="SecY/SEC61-alpha"/>
</dbReference>
<dbReference type="PRINTS" id="PR00303">
    <property type="entry name" value="SECYTRNLCASE"/>
</dbReference>
<feature type="transmembrane region" description="Helical" evidence="3">
    <location>
        <begin position="68"/>
        <end position="91"/>
    </location>
</feature>
<gene>
    <name evidence="4" type="ORF">ACFFTU_16245</name>
</gene>
<feature type="transmembrane region" description="Helical" evidence="3">
    <location>
        <begin position="152"/>
        <end position="173"/>
    </location>
</feature>
<comment type="similarity">
    <text evidence="1">Belongs to the SecY/SEC61-alpha family.</text>
</comment>
<dbReference type="PIRSF" id="PIRSF004557">
    <property type="entry name" value="SecY"/>
    <property type="match status" value="1"/>
</dbReference>
<dbReference type="Pfam" id="PF00344">
    <property type="entry name" value="SecY"/>
    <property type="match status" value="1"/>
</dbReference>
<dbReference type="Gene3D" id="1.10.3370.10">
    <property type="entry name" value="SecY subunit domain"/>
    <property type="match status" value="1"/>
</dbReference>
<dbReference type="InterPro" id="IPR023201">
    <property type="entry name" value="SecY_dom_sf"/>
</dbReference>
<feature type="transmembrane region" description="Helical" evidence="3">
    <location>
        <begin position="348"/>
        <end position="370"/>
    </location>
</feature>
<proteinExistence type="inferred from homology"/>
<protein>
    <recommendedName>
        <fullName evidence="6">Preprotein translocase subunit SecY</fullName>
    </recommendedName>
</protein>
<dbReference type="PANTHER" id="PTHR10906">
    <property type="entry name" value="SECY/SEC61-ALPHA FAMILY MEMBER"/>
    <property type="match status" value="1"/>
</dbReference>
<dbReference type="Proteomes" id="UP001589718">
    <property type="component" value="Unassembled WGS sequence"/>
</dbReference>
<dbReference type="EMBL" id="JBHMCR010000008">
    <property type="protein sequence ID" value="MFB9521495.1"/>
    <property type="molecule type" value="Genomic_DNA"/>
</dbReference>
<name>A0ABV5PE65_STRCM</name>
<evidence type="ECO:0000256" key="1">
    <source>
        <dbReference type="RuleBase" id="RU004349"/>
    </source>
</evidence>
<dbReference type="RefSeq" id="WP_345227390.1">
    <property type="nucleotide sequence ID" value="NZ_BAAAXE010000014.1"/>
</dbReference>
<accession>A0ABV5PE65</accession>
<feature type="transmembrane region" description="Helical" evidence="3">
    <location>
        <begin position="180"/>
        <end position="198"/>
    </location>
</feature>
<feature type="transmembrane region" description="Helical" evidence="3">
    <location>
        <begin position="288"/>
        <end position="310"/>
    </location>
</feature>
<keyword evidence="3" id="KW-0812">Transmembrane</keyword>
<keyword evidence="5" id="KW-1185">Reference proteome</keyword>
<sequence length="424" mass="43791">MLLTRVFTMPDVRRRLLVTLLAVLLFRLGQHLPLPGVDVTAVAAADRPDGRLPGLLDLLTGGGLANLSVFAFGVLPMIAAHWVLVLGGILLPRLRAAAEAGRAGEALLARHARYVAVLLGAGSAVLVVRMAVDGRPPLAGAGTDVLRDTGALTQITLVACLTAGTAAVLWLSATITHRGFGEGLSLLLLAQVAAVFPGQVREVARAHGGWAGAVAPLALLLALALATALVVTVRHSARRVPVQYAKRMIGRRAYGGTTAYVPIHGGRGGFDAMLLGSLLLLLPAPPTPWLVAAYALVVLVGVFLRGALGFDAVGIADRMKRQGGFVPGIRSGRPTAEYLSYVHLRVTLAGAVATTLAALLLAGVLALPGLHAPGAALGVTTLVVVVRLGVDTVLPTARQIGSRIRRPELPPLRGPGGRGERTAT</sequence>
<feature type="transmembrane region" description="Helical" evidence="3">
    <location>
        <begin position="376"/>
        <end position="397"/>
    </location>
</feature>
<evidence type="ECO:0000313" key="4">
    <source>
        <dbReference type="EMBL" id="MFB9521495.1"/>
    </source>
</evidence>
<evidence type="ECO:0008006" key="6">
    <source>
        <dbReference type="Google" id="ProtNLM"/>
    </source>
</evidence>
<evidence type="ECO:0000313" key="5">
    <source>
        <dbReference type="Proteomes" id="UP001589718"/>
    </source>
</evidence>
<keyword evidence="3" id="KW-0472">Membrane</keyword>
<reference evidence="4 5" key="1">
    <citation type="submission" date="2024-09" db="EMBL/GenBank/DDBJ databases">
        <authorList>
            <person name="Sun Q."/>
            <person name="Mori K."/>
        </authorList>
    </citation>
    <scope>NUCLEOTIDE SEQUENCE [LARGE SCALE GENOMIC DNA]</scope>
    <source>
        <strain evidence="4 5">JCM 4362</strain>
    </source>
</reference>
<comment type="caution">
    <text evidence="4">The sequence shown here is derived from an EMBL/GenBank/DDBJ whole genome shotgun (WGS) entry which is preliminary data.</text>
</comment>
<feature type="transmembrane region" description="Helical" evidence="3">
    <location>
        <begin position="254"/>
        <end position="282"/>
    </location>
</feature>
<feature type="transmembrane region" description="Helical" evidence="3">
    <location>
        <begin position="210"/>
        <end position="233"/>
    </location>
</feature>
<organism evidence="4 5">
    <name type="scientific">Streptomyces cremeus</name>
    <dbReference type="NCBI Taxonomy" id="66881"/>
    <lineage>
        <taxon>Bacteria</taxon>
        <taxon>Bacillati</taxon>
        <taxon>Actinomycetota</taxon>
        <taxon>Actinomycetes</taxon>
        <taxon>Kitasatosporales</taxon>
        <taxon>Streptomycetaceae</taxon>
        <taxon>Streptomyces</taxon>
    </lineage>
</organism>
<feature type="region of interest" description="Disordered" evidence="2">
    <location>
        <begin position="405"/>
        <end position="424"/>
    </location>
</feature>
<dbReference type="SUPFAM" id="SSF103491">
    <property type="entry name" value="Preprotein translocase SecY subunit"/>
    <property type="match status" value="1"/>
</dbReference>
<feature type="transmembrane region" description="Helical" evidence="3">
    <location>
        <begin position="112"/>
        <end position="132"/>
    </location>
</feature>